<sequence>MSLLGPVPDPVDEPICSARGCRADATWGLLWNNPKLHTPDRRKVWLACDAHLEHLTQFLDVRGFLRTTVPVTDLPAPEPPARDPSDGSS</sequence>
<protein>
    <recommendedName>
        <fullName evidence="4">Acetone carboxylase</fullName>
    </recommendedName>
</protein>
<organism evidence="2 3">
    <name type="scientific">Cellulomonas composti</name>
    <dbReference type="NCBI Taxonomy" id="266130"/>
    <lineage>
        <taxon>Bacteria</taxon>
        <taxon>Bacillati</taxon>
        <taxon>Actinomycetota</taxon>
        <taxon>Actinomycetes</taxon>
        <taxon>Micrococcales</taxon>
        <taxon>Cellulomonadaceae</taxon>
        <taxon>Cellulomonas</taxon>
    </lineage>
</organism>
<evidence type="ECO:0008006" key="4">
    <source>
        <dbReference type="Google" id="ProtNLM"/>
    </source>
</evidence>
<feature type="region of interest" description="Disordered" evidence="1">
    <location>
        <begin position="70"/>
        <end position="89"/>
    </location>
</feature>
<dbReference type="Proteomes" id="UP000321720">
    <property type="component" value="Unassembled WGS sequence"/>
</dbReference>
<dbReference type="OrthoDB" id="5193525at2"/>
<dbReference type="RefSeq" id="WP_146840964.1">
    <property type="nucleotide sequence ID" value="NZ_BJWG01000001.1"/>
</dbReference>
<evidence type="ECO:0000313" key="3">
    <source>
        <dbReference type="Proteomes" id="UP000321720"/>
    </source>
</evidence>
<proteinExistence type="predicted"/>
<reference evidence="2 3" key="1">
    <citation type="submission" date="2019-07" db="EMBL/GenBank/DDBJ databases">
        <title>Whole genome shotgun sequence of Cellulomonas composti NBRC 100758.</title>
        <authorList>
            <person name="Hosoyama A."/>
            <person name="Uohara A."/>
            <person name="Ohji S."/>
            <person name="Ichikawa N."/>
        </authorList>
    </citation>
    <scope>NUCLEOTIDE SEQUENCE [LARGE SCALE GENOMIC DNA]</scope>
    <source>
        <strain evidence="2 3">NBRC 100758</strain>
    </source>
</reference>
<keyword evidence="3" id="KW-1185">Reference proteome</keyword>
<evidence type="ECO:0000313" key="2">
    <source>
        <dbReference type="EMBL" id="GEL93377.1"/>
    </source>
</evidence>
<dbReference type="AlphaFoldDB" id="A0A511J5V1"/>
<feature type="compositionally biased region" description="Basic and acidic residues" evidence="1">
    <location>
        <begin position="80"/>
        <end position="89"/>
    </location>
</feature>
<dbReference type="EMBL" id="BJWG01000001">
    <property type="protein sequence ID" value="GEL93377.1"/>
    <property type="molecule type" value="Genomic_DNA"/>
</dbReference>
<evidence type="ECO:0000256" key="1">
    <source>
        <dbReference type="SAM" id="MobiDB-lite"/>
    </source>
</evidence>
<comment type="caution">
    <text evidence="2">The sequence shown here is derived from an EMBL/GenBank/DDBJ whole genome shotgun (WGS) entry which is preliminary data.</text>
</comment>
<accession>A0A511J5V1</accession>
<name>A0A511J5V1_9CELL</name>
<gene>
    <name evidence="2" type="ORF">CCO02nite_00350</name>
</gene>